<proteinExistence type="predicted"/>
<dbReference type="GO" id="GO:0051536">
    <property type="term" value="F:iron-sulfur cluster binding"/>
    <property type="evidence" value="ECO:0007669"/>
    <property type="project" value="UniProtKB-KW"/>
</dbReference>
<dbReference type="InterPro" id="IPR017900">
    <property type="entry name" value="4Fe4S_Fe_S_CS"/>
</dbReference>
<dbReference type="PROSITE" id="PS00198">
    <property type="entry name" value="4FE4S_FER_1"/>
    <property type="match status" value="1"/>
</dbReference>
<dbReference type="SUPFAM" id="SSF54862">
    <property type="entry name" value="4Fe-4S ferredoxins"/>
    <property type="match status" value="1"/>
</dbReference>
<dbReference type="AlphaFoldDB" id="Q24N91"/>
<dbReference type="PROSITE" id="PS51379">
    <property type="entry name" value="4FE4S_FER_2"/>
    <property type="match status" value="2"/>
</dbReference>
<dbReference type="InterPro" id="IPR006311">
    <property type="entry name" value="TAT_signal"/>
</dbReference>
<dbReference type="Gene3D" id="3.40.950.10">
    <property type="entry name" value="Fe-only Hydrogenase (Larger Subunit), Chain L, domain 3"/>
    <property type="match status" value="1"/>
</dbReference>
<dbReference type="GO" id="GO:0005506">
    <property type="term" value="F:iron ion binding"/>
    <property type="evidence" value="ECO:0007669"/>
    <property type="project" value="InterPro"/>
</dbReference>
<dbReference type="NCBIfam" id="TIGR02512">
    <property type="entry name" value="FeFe_hydrog_A"/>
    <property type="match status" value="1"/>
</dbReference>
<dbReference type="SMART" id="SM00902">
    <property type="entry name" value="Fe_hyd_SSU"/>
    <property type="match status" value="1"/>
</dbReference>
<dbReference type="Pfam" id="PF02256">
    <property type="entry name" value="Fe_hyd_SSU"/>
    <property type="match status" value="1"/>
</dbReference>
<accession>Q24N91</accession>
<sequence>MMMQLKHPFQSGFQQQSCKRHTKKVVVDMESKAGKGSNLSRRSFLKFAGGAGIAGASLSLTGCGQPLTPASAVGGEGWMPTQYNEPGGWPTNVRGRVPIDPENPALRRDDQKCILCGQCIEVCKTIQSVYGNYELPLKNEIPCINCGQCIHWCPSGAISEREDIDQVAKALADPKITVVVQTAPATRIGLGEEFGLPVGTNVQGKQVAALRKLGFDVIFDTNFAADLTIMEEGTELVKRITGELHHPLPQFTSCCPGWVKFVEYYYPELLPNLSSAKSPQQMAGALVKTYFAEKNHVEPQKIFSVAIMPCTAKKFECQRPEMISAQTYWQDEQVSPDVDVVLTTRELARMIKRAGIDLPSLPDEEYDQLMGVATGAGAIFGTTGGVMEAAVRSAYYLVTGEQPPAALWQLTPVRGMEGVKEAAVSIPGAGEIRIAVISGLDNARAIMEQVKAGNSPWTFIEVMACPGGCQYGGGQPRSSAPPSDGVRNTRAASLYKIDAQAKLRNSHDNPQIKQVYAEFLTAPLSEKAEELLHTHYISRAEEFDAKKPQSHEYEV</sequence>
<dbReference type="Pfam" id="PF02906">
    <property type="entry name" value="Fe_hyd_lg_C"/>
    <property type="match status" value="1"/>
</dbReference>
<dbReference type="PROSITE" id="PS51318">
    <property type="entry name" value="TAT"/>
    <property type="match status" value="1"/>
</dbReference>
<keyword evidence="2" id="KW-0408">Iron</keyword>
<dbReference type="SUPFAM" id="SSF53920">
    <property type="entry name" value="Fe-only hydrogenase"/>
    <property type="match status" value="1"/>
</dbReference>
<dbReference type="eggNOG" id="COG4624">
    <property type="taxonomic scope" value="Bacteria"/>
</dbReference>
<organism evidence="5 6">
    <name type="scientific">Desulfitobacterium hafniense (strain Y51)</name>
    <dbReference type="NCBI Taxonomy" id="138119"/>
    <lineage>
        <taxon>Bacteria</taxon>
        <taxon>Bacillati</taxon>
        <taxon>Bacillota</taxon>
        <taxon>Clostridia</taxon>
        <taxon>Eubacteriales</taxon>
        <taxon>Desulfitobacteriaceae</taxon>
        <taxon>Desulfitobacterium</taxon>
    </lineage>
</organism>
<gene>
    <name evidence="5" type="ordered locus">DSY4712</name>
</gene>
<dbReference type="InterPro" id="IPR013352">
    <property type="entry name" value="Fe_hydrogenase_subset"/>
</dbReference>
<feature type="domain" description="4Fe-4S ferredoxin-type" evidence="4">
    <location>
        <begin position="104"/>
        <end position="133"/>
    </location>
</feature>
<dbReference type="STRING" id="138119.DSY4712"/>
<evidence type="ECO:0000256" key="1">
    <source>
        <dbReference type="ARBA" id="ARBA00022723"/>
    </source>
</evidence>
<evidence type="ECO:0000313" key="6">
    <source>
        <dbReference type="Proteomes" id="UP000001946"/>
    </source>
</evidence>
<dbReference type="InterPro" id="IPR036991">
    <property type="entry name" value="Fe_hydrogenase_ssu_sf"/>
</dbReference>
<dbReference type="Proteomes" id="UP000001946">
    <property type="component" value="Chromosome"/>
</dbReference>
<evidence type="ECO:0000256" key="2">
    <source>
        <dbReference type="ARBA" id="ARBA00023004"/>
    </source>
</evidence>
<name>Q24N91_DESHY</name>
<dbReference type="EMBL" id="AP008230">
    <property type="protein sequence ID" value="BAE86501.1"/>
    <property type="molecule type" value="Genomic_DNA"/>
</dbReference>
<evidence type="ECO:0000313" key="5">
    <source>
        <dbReference type="EMBL" id="BAE86501.1"/>
    </source>
</evidence>
<dbReference type="InterPro" id="IPR019546">
    <property type="entry name" value="TAT_signal_bac_arc"/>
</dbReference>
<evidence type="ECO:0000259" key="4">
    <source>
        <dbReference type="PROSITE" id="PS51379"/>
    </source>
</evidence>
<reference evidence="5 6" key="1">
    <citation type="journal article" date="2006" name="J. Bacteriol.">
        <title>Complete genome sequence of the dehalorespiring bacterium Desulfitobacterium hafniense Y51 and comparison with Dehalococcoides ethenogenes 195.</title>
        <authorList>
            <person name="Nonaka H."/>
            <person name="Keresztes G."/>
            <person name="Shinoda Y."/>
            <person name="Ikenaga Y."/>
            <person name="Abe M."/>
            <person name="Naito K."/>
            <person name="Inatomi K."/>
            <person name="Furukawa K."/>
            <person name="Inui M."/>
            <person name="Yukawa H."/>
        </authorList>
    </citation>
    <scope>NUCLEOTIDE SEQUENCE [LARGE SCALE GENOMIC DNA]</scope>
    <source>
        <strain evidence="5 6">Y51</strain>
    </source>
</reference>
<evidence type="ECO:0000256" key="3">
    <source>
        <dbReference type="ARBA" id="ARBA00023014"/>
    </source>
</evidence>
<dbReference type="NCBIfam" id="TIGR01409">
    <property type="entry name" value="TAT_signal_seq"/>
    <property type="match status" value="1"/>
</dbReference>
<dbReference type="InterPro" id="IPR050340">
    <property type="entry name" value="Cytosolic_Fe-S_CAF"/>
</dbReference>
<protein>
    <submittedName>
        <fullName evidence="5">Putative hydrogenase large subunit</fullName>
    </submittedName>
</protein>
<dbReference type="GO" id="GO:0008901">
    <property type="term" value="F:ferredoxin hydrogenase activity"/>
    <property type="evidence" value="ECO:0007669"/>
    <property type="project" value="InterPro"/>
</dbReference>
<dbReference type="InterPro" id="IPR003149">
    <property type="entry name" value="Fe_hydrogenase_ssu"/>
</dbReference>
<dbReference type="Gene3D" id="4.10.260.20">
    <property type="entry name" value="Iron hydrogenase, small subunit"/>
    <property type="match status" value="1"/>
</dbReference>
<dbReference type="HOGENOM" id="CLU_018240_2_0_9"/>
<dbReference type="InterPro" id="IPR009016">
    <property type="entry name" value="Fe_hydrogenase"/>
</dbReference>
<dbReference type="eggNOG" id="COG3383">
    <property type="taxonomic scope" value="Bacteria"/>
</dbReference>
<keyword evidence="6" id="KW-1185">Reference proteome</keyword>
<dbReference type="PANTHER" id="PTHR11615">
    <property type="entry name" value="NITRATE, FORMATE, IRON DEHYDROGENASE"/>
    <property type="match status" value="1"/>
</dbReference>
<keyword evidence="3" id="KW-0411">Iron-sulfur</keyword>
<keyword evidence="1" id="KW-0479">Metal-binding</keyword>
<dbReference type="Gene3D" id="3.30.70.20">
    <property type="match status" value="1"/>
</dbReference>
<dbReference type="InterPro" id="IPR017896">
    <property type="entry name" value="4Fe4S_Fe-S-bd"/>
</dbReference>
<dbReference type="Gene3D" id="3.40.50.1780">
    <property type="match status" value="1"/>
</dbReference>
<dbReference type="InterPro" id="IPR004108">
    <property type="entry name" value="Fe_hydrogenase_lsu_C"/>
</dbReference>
<dbReference type="KEGG" id="dsy:DSY4712"/>
<feature type="domain" description="4Fe-4S ferredoxin-type" evidence="4">
    <location>
        <begin position="134"/>
        <end position="163"/>
    </location>
</feature>